<name>A0ABW3LT80_9GAMM</name>
<protein>
    <submittedName>
        <fullName evidence="2">Alpha/beta fold hydrolase</fullName>
    </submittedName>
</protein>
<organism evidence="2 3">
    <name type="scientific">Pseudoxanthomonas kaohsiungensis</name>
    <dbReference type="NCBI Taxonomy" id="283923"/>
    <lineage>
        <taxon>Bacteria</taxon>
        <taxon>Pseudomonadati</taxon>
        <taxon>Pseudomonadota</taxon>
        <taxon>Gammaproteobacteria</taxon>
        <taxon>Lysobacterales</taxon>
        <taxon>Lysobacteraceae</taxon>
        <taxon>Pseudoxanthomonas</taxon>
    </lineage>
</organism>
<sequence>MDLAASHRPSVTDLRLPGAELSLAASLHACATMPGQAPAILYAHGFGQTRRAWSATAGILAARGYAGLAFDARGHGASDRNKGDDPYTGHQFTDDTIVLAGEMARPPVLVAASMGGLFGLLAESRWPGLFRAMVLVDITPRWESAGLERILGFMTAFPEGFESLEHAAERIAAYLPHRRREPGTARSPGSLREMLREGSDGRWRWHWDPRLVDELARDSEQHQDGIAQATRAVRCPLLLISGGRSDLVSERTVADFLELAPHARHVQLADATHMLAGDDNDRFTATVLEYLAELDRTEGTGSSAVQRAHAPVTGANP</sequence>
<evidence type="ECO:0000259" key="1">
    <source>
        <dbReference type="Pfam" id="PF12697"/>
    </source>
</evidence>
<dbReference type="EMBL" id="JBHTKN010000002">
    <property type="protein sequence ID" value="MFD1041626.1"/>
    <property type="molecule type" value="Genomic_DNA"/>
</dbReference>
<proteinExistence type="predicted"/>
<dbReference type="Pfam" id="PF12697">
    <property type="entry name" value="Abhydrolase_6"/>
    <property type="match status" value="1"/>
</dbReference>
<dbReference type="GO" id="GO:0016787">
    <property type="term" value="F:hydrolase activity"/>
    <property type="evidence" value="ECO:0007669"/>
    <property type="project" value="UniProtKB-KW"/>
</dbReference>
<feature type="domain" description="AB hydrolase-1" evidence="1">
    <location>
        <begin position="40"/>
        <end position="284"/>
    </location>
</feature>
<dbReference type="InterPro" id="IPR050228">
    <property type="entry name" value="Carboxylesterase_BioH"/>
</dbReference>
<dbReference type="InterPro" id="IPR029058">
    <property type="entry name" value="AB_hydrolase_fold"/>
</dbReference>
<comment type="caution">
    <text evidence="2">The sequence shown here is derived from an EMBL/GenBank/DDBJ whole genome shotgun (WGS) entry which is preliminary data.</text>
</comment>
<dbReference type="InterPro" id="IPR000073">
    <property type="entry name" value="AB_hydrolase_1"/>
</dbReference>
<dbReference type="SUPFAM" id="SSF53474">
    <property type="entry name" value="alpha/beta-Hydrolases"/>
    <property type="match status" value="1"/>
</dbReference>
<accession>A0ABW3LT80</accession>
<dbReference type="RefSeq" id="WP_162377716.1">
    <property type="nucleotide sequence ID" value="NZ_JBHTKN010000002.1"/>
</dbReference>
<evidence type="ECO:0000313" key="3">
    <source>
        <dbReference type="Proteomes" id="UP001597033"/>
    </source>
</evidence>
<reference evidence="3" key="1">
    <citation type="journal article" date="2019" name="Int. J. Syst. Evol. Microbiol.">
        <title>The Global Catalogue of Microorganisms (GCM) 10K type strain sequencing project: providing services to taxonomists for standard genome sequencing and annotation.</title>
        <authorList>
            <consortium name="The Broad Institute Genomics Platform"/>
            <consortium name="The Broad Institute Genome Sequencing Center for Infectious Disease"/>
            <person name="Wu L."/>
            <person name="Ma J."/>
        </authorList>
    </citation>
    <scope>NUCLEOTIDE SEQUENCE [LARGE SCALE GENOMIC DNA]</scope>
    <source>
        <strain evidence="3">CCUG 55854</strain>
    </source>
</reference>
<gene>
    <name evidence="2" type="ORF">ACFQ2N_04590</name>
</gene>
<evidence type="ECO:0000313" key="2">
    <source>
        <dbReference type="EMBL" id="MFD1041626.1"/>
    </source>
</evidence>
<dbReference type="PANTHER" id="PTHR43194">
    <property type="entry name" value="HYDROLASE ALPHA/BETA FOLD FAMILY"/>
    <property type="match status" value="1"/>
</dbReference>
<keyword evidence="3" id="KW-1185">Reference proteome</keyword>
<dbReference type="PANTHER" id="PTHR43194:SF2">
    <property type="entry name" value="PEROXISOMAL MEMBRANE PROTEIN LPX1"/>
    <property type="match status" value="1"/>
</dbReference>
<dbReference type="Proteomes" id="UP001597033">
    <property type="component" value="Unassembled WGS sequence"/>
</dbReference>
<dbReference type="Gene3D" id="3.40.50.1820">
    <property type="entry name" value="alpha/beta hydrolase"/>
    <property type="match status" value="1"/>
</dbReference>
<keyword evidence="2" id="KW-0378">Hydrolase</keyword>